<dbReference type="EMBL" id="AVCI01000009">
    <property type="protein sequence ID" value="KFN42596.1"/>
    <property type="molecule type" value="Genomic_DNA"/>
</dbReference>
<evidence type="ECO:0000256" key="1">
    <source>
        <dbReference type="SAM" id="MobiDB-lite"/>
    </source>
</evidence>
<evidence type="ECO:0000313" key="3">
    <source>
        <dbReference type="EMBL" id="KFN42596.1"/>
    </source>
</evidence>
<keyword evidence="2" id="KW-0472">Membrane</keyword>
<reference evidence="3 4" key="1">
    <citation type="submission" date="2013-09" db="EMBL/GenBank/DDBJ databases">
        <title>Genome sequencing of Arenimonas oryziterrae.</title>
        <authorList>
            <person name="Chen F."/>
            <person name="Wang G."/>
        </authorList>
    </citation>
    <scope>NUCLEOTIDE SEQUENCE [LARGE SCALE GENOMIC DNA]</scope>
    <source>
        <strain evidence="3 4">YC6267</strain>
    </source>
</reference>
<protein>
    <submittedName>
        <fullName evidence="3">Uncharacterized protein</fullName>
    </submittedName>
</protein>
<proteinExistence type="predicted"/>
<evidence type="ECO:0000256" key="2">
    <source>
        <dbReference type="SAM" id="Phobius"/>
    </source>
</evidence>
<keyword evidence="2" id="KW-0812">Transmembrane</keyword>
<feature type="transmembrane region" description="Helical" evidence="2">
    <location>
        <begin position="184"/>
        <end position="204"/>
    </location>
</feature>
<sequence>MPTNPIGWAVAFSAIPIVLTPIIATFADEISQTIVGLSGGLAGGAAFIGGIIVLIALVPTATCEAGTMKGCIAGVVNAVDPGVDGGDAALPWMESHPSVQLVCKSSYWPFLMEAETEQTNPPAGAWCIETGRHSPYIVCYYYSEVLCNASKGALAGAAIGGVAGVLVAIAVVAAIACSSVIGCLFALLLAALIGAAFVFGGMMAGGHAGAAAGTDIEVEDSEDGVNVQVGDYVTLKGKFGYGQQTERIGLFIEETAIHGRSTESAPFSFTDPDSNLTDDDCPVSDVPM</sequence>
<comment type="caution">
    <text evidence="3">The sequence shown here is derived from an EMBL/GenBank/DDBJ whole genome shotgun (WGS) entry which is preliminary data.</text>
</comment>
<dbReference type="STRING" id="1121015.GCA_000420545_02689"/>
<feature type="compositionally biased region" description="Polar residues" evidence="1">
    <location>
        <begin position="263"/>
        <end position="275"/>
    </location>
</feature>
<accession>A0A091ATB1</accession>
<gene>
    <name evidence="3" type="ORF">N789_13225</name>
</gene>
<evidence type="ECO:0000313" key="4">
    <source>
        <dbReference type="Proteomes" id="UP000029385"/>
    </source>
</evidence>
<dbReference type="Proteomes" id="UP000029385">
    <property type="component" value="Unassembled WGS sequence"/>
</dbReference>
<keyword evidence="4" id="KW-1185">Reference proteome</keyword>
<feature type="transmembrane region" description="Helical" evidence="2">
    <location>
        <begin position="153"/>
        <end position="177"/>
    </location>
</feature>
<feature type="transmembrane region" description="Helical" evidence="2">
    <location>
        <begin position="34"/>
        <end position="58"/>
    </location>
</feature>
<dbReference type="AlphaFoldDB" id="A0A091ATB1"/>
<name>A0A091ATB1_9GAMM</name>
<organism evidence="3 4">
    <name type="scientific">Arenimonas oryziterrae DSM 21050 = YC6267</name>
    <dbReference type="NCBI Taxonomy" id="1121015"/>
    <lineage>
        <taxon>Bacteria</taxon>
        <taxon>Pseudomonadati</taxon>
        <taxon>Pseudomonadota</taxon>
        <taxon>Gammaproteobacteria</taxon>
        <taxon>Lysobacterales</taxon>
        <taxon>Lysobacteraceae</taxon>
        <taxon>Arenimonas</taxon>
    </lineage>
</organism>
<keyword evidence="2" id="KW-1133">Transmembrane helix</keyword>
<feature type="transmembrane region" description="Helical" evidence="2">
    <location>
        <begin position="6"/>
        <end position="27"/>
    </location>
</feature>
<dbReference type="PATRIC" id="fig|1121015.4.peg.2116"/>
<feature type="region of interest" description="Disordered" evidence="1">
    <location>
        <begin position="263"/>
        <end position="288"/>
    </location>
</feature>